<proteinExistence type="predicted"/>
<gene>
    <name evidence="4" type="primary">LOC111101901</name>
</gene>
<feature type="coiled-coil region" evidence="1">
    <location>
        <begin position="1806"/>
        <end position="1854"/>
    </location>
</feature>
<feature type="region of interest" description="Disordered" evidence="2">
    <location>
        <begin position="899"/>
        <end position="921"/>
    </location>
</feature>
<evidence type="ECO:0000313" key="3">
    <source>
        <dbReference type="Proteomes" id="UP000694844"/>
    </source>
</evidence>
<dbReference type="PANTHER" id="PTHR23159">
    <property type="entry name" value="CENTROSOMAL PROTEIN 2"/>
    <property type="match status" value="1"/>
</dbReference>
<dbReference type="GeneID" id="111101901"/>
<keyword evidence="3" id="KW-1185">Reference proteome</keyword>
<feature type="region of interest" description="Disordered" evidence="2">
    <location>
        <begin position="332"/>
        <end position="352"/>
    </location>
</feature>
<name>A0A8B8AI95_CRAVI</name>
<protein>
    <submittedName>
        <fullName evidence="4">Centromere-associated protein E-like</fullName>
    </submittedName>
</protein>
<dbReference type="RefSeq" id="XP_022290263.1">
    <property type="nucleotide sequence ID" value="XM_022434555.1"/>
</dbReference>
<dbReference type="Gene3D" id="1.10.287.1490">
    <property type="match status" value="2"/>
</dbReference>
<feature type="coiled-coil region" evidence="1">
    <location>
        <begin position="1473"/>
        <end position="1608"/>
    </location>
</feature>
<keyword evidence="1" id="KW-0175">Coiled coil</keyword>
<evidence type="ECO:0000256" key="2">
    <source>
        <dbReference type="SAM" id="MobiDB-lite"/>
    </source>
</evidence>
<accession>A0A8B8AI95</accession>
<feature type="coiled-coil region" evidence="1">
    <location>
        <begin position="2161"/>
        <end position="2687"/>
    </location>
</feature>
<feature type="compositionally biased region" description="Polar residues" evidence="2">
    <location>
        <begin position="335"/>
        <end position="348"/>
    </location>
</feature>
<organism evidence="3 4">
    <name type="scientific">Crassostrea virginica</name>
    <name type="common">Eastern oyster</name>
    <dbReference type="NCBI Taxonomy" id="6565"/>
    <lineage>
        <taxon>Eukaryota</taxon>
        <taxon>Metazoa</taxon>
        <taxon>Spiralia</taxon>
        <taxon>Lophotrochozoa</taxon>
        <taxon>Mollusca</taxon>
        <taxon>Bivalvia</taxon>
        <taxon>Autobranchia</taxon>
        <taxon>Pteriomorphia</taxon>
        <taxon>Ostreida</taxon>
        <taxon>Ostreoidea</taxon>
        <taxon>Ostreidae</taxon>
        <taxon>Crassostrea</taxon>
    </lineage>
</organism>
<feature type="coiled-coil region" evidence="1">
    <location>
        <begin position="3"/>
        <end position="205"/>
    </location>
</feature>
<feature type="coiled-coil region" evidence="1">
    <location>
        <begin position="479"/>
        <end position="548"/>
    </location>
</feature>
<evidence type="ECO:0000313" key="4">
    <source>
        <dbReference type="RefSeq" id="XP_022290263.1"/>
    </source>
</evidence>
<sequence length="2728" mass="318219">MDLEKVKEDLAKEFDKMEILQGKNDIISTEVEELQRALHSLDMNSKMTLTTKKKMKEKMNDQEQEISRLQKFCEQLEKAINDHEEKLTHFIELTTINSSIDCSEKVNEDDNESSRKQLERNIKLMSENILDREKDILLLKTELEKSEMLLKDLTASNVDLLERLDRSETRLKQIFQEKASVDSELIKSESEYATLQEQIHALSGEKNHLATQLKEREIQIFDLQKQLIETQEGNESSLKENEHLNLTISSMENTIQDLSLKCSSLEMNVDKLHAENLELRSSLEDKAKVESKQSIELDRDVIVKNEELVKLQNEVKKLQKLCRAKDAKLAKMNAGTGSSEESQLQNSKEQLESALREYQKENDTLQSEMQKLQMMYKGRDLKMKKLEEVISEQERRLSEYEAENIILKESVNELNEKVEDARCNETSTSFGQKDVEVGTLKEEIVTLKDLSFKQSSEISEQNENATESERVHFDLQLNLEKRGEEIQCLKSKIQSLEEDQKKLIAESQKLALVSKGKDAKVKKFEEIIKTKDQEIESLHAQLEDVSRLYEDVIHKEESSNLEIIKLQKLGKGKEAKAKRFEDVITMQEKLLAEKETDSVILQGKISEMEMKIKELETEEIYLRKEIKDNQDVVGDLKARCKEFEQREQKLMNICKRKKEKLRKEKLSKSELEVEQLTQELEKNQKDKDDIAFEVEKMKKIEKGKKSKLNKFQEVVEKQESILSEKETDLLMMKERMNDLSEKLEQKQEEIDLLRNDLDKAYHFEELCKQHELAVSELQQDLEEKKTDYWKSRCKKMEEENVDGVSAMAVVSDIIEQQESSQLFETERPIESHIDEEEGTKETDISALKTLLEEKQALFLSMQDNHQKELSALNAKLSKMKTLCKAKDAKISKLLSKEEESKIEEISNSNTRESTDDLSLNSSGIDSEWRERIMHSEVVMQLEREIEDLKDVIQSREEEIVDGRNFAVNQQEELQALREYVHRNETEIFELKERIYGWEDWYEKDFRNIEASVQTMEDAVAEKDNLIAMLNDEVESLKDASLHSNTELLKAEESDGQKTLQEITKLKKLCKGKEAKIKQLEQAKRDLEERIQKSEQESNSQIEWRQLVEDCQNENKKMHQHIETLNSEHLQRVNDFESVLSEETNQILALKQKCIDLESKCSRLDEAAELVGIELNMFKKEVFEVIKEEQEFMYHEALESANSPVAVLSMLRKEFLHLRQSFDENMAQLKEKDIFTASLKEINDTTMQKLVQLEETVQLLEESNKSSQRLIQEKDASIGNLNSKLITMQDDESVQQTITSLENQVARLKDNISRQGNEMQNVQMLYNSQGEELEETLKALDEARNVRSSKMEDQDLAITHLRKRLQEEEEKCKQFSISLEEIQQKEHGLQQSIQSLNEANQAWQYYYQEKENEIQSLNQRCSDLQAYCSQQDDKIAALEEKSNTILLEKNSSVDALSEANNSYMHQIQQKEQFIESIKRQQEEGFQRIQCLENEINQLNKQISEVDEEMLMNKNLKEELENKVTGLEKQVGEDKQEKDFLRKSLGEKDAALNDRDNQIKELRNNAVQSQDMLKQYESKLHERENILSKLEALQSKNENEILSLNETLRKVHQKLSGVENDFEKERHQLWAQLQERDQTILSLQNSIASTEKELEIMKKEPYQMTSIVEEPMVQRHEERLLGSAPDKEMVSRDDTDKTIRQLREEIEQISAAKRRFEDEAGQLKQELIQARNSHNDDSRQVQIVGSKLAETEECLDKFKAENSQLQMSVSELIEEVSLANTKITECEESIEHLNKVVQDMTIDKEHFKKTHKDEVERYRNDIQEFQQRINDLQQTEIELNAALEKSRSRVDDLERECLSINTTFEDFKLKAVEGDGHLSSQIKTLTNEINHQQQTFIHMKMKEREKYIEDIETEIENLRSQIKSDTEKMTETILRIETQKSEMQSEIVALEEEKTTFQQLLQEKSRELEMQISKSHQASEEKDDIIHSLKIRLEETVDKNEKDAELLEKSQRIEELTSQLTEKDRYLQEFEQRNGEFDNLLQSLQQEIRSKSELANTLQERLRTSEQEKGELEELNQSINKELSVLNEKIHTLSNSLAEKDETDSRISNAVREYYQSVTGYVCDLQSIEEHKGGKLMISNEPKVLIRRKFNSFNAVFGSSERIVNSKTSVEELTEQVSNVREENSNLLNEIQNLAAQLKASVEENDSLKESSHELTIEIKSHLQSIEDVKIKNDELENQLHELKSSQQDLFDRENLKESSLADMQIMIENLTKENQQIRSNINKIGALEWKVEEVESLEEELEEVRSQLDKAKSDLSTSANEKHNLQMELEKAQTIGDIPTPHASPRENIDSLKHELEEKSKKIKELEDQLDSFREEMNELSSEVDRLNGQLRETTLKASMCDSLQSELLALKKDYENLLSNKKSNNTDSEKIEEQLRLLHERLERSTSENRQLEEKLKFMKIKEDEVEDVLKENADLKSTIALLQEKENNTERRNGLDSSNRIQELEEELELIKEELNETMSENENLRSKTHVSDSKALLFDKLQIEYQALYKEVETLKGNKASEHSVRSDESMKMLQNQLEESRVENEKLKSKLSIMSVETEGRKENVLHVRSAPNDLEQELNDKEEQISSMMEELNELTTENDMLKGELATSKVQSHMFNEFKKEVESLNEQNHNLLTENSKMAKTIEELHQKMPQVVNNDDAFLKEEREHAAREKETLCRTYTATN</sequence>
<dbReference type="PANTHER" id="PTHR23159:SF31">
    <property type="entry name" value="CENTROSOME-ASSOCIATED PROTEIN CEP250 ISOFORM X1"/>
    <property type="match status" value="1"/>
</dbReference>
<dbReference type="KEGG" id="cvn:111101901"/>
<feature type="coiled-coil region" evidence="1">
    <location>
        <begin position="1242"/>
        <end position="1317"/>
    </location>
</feature>
<feature type="coiled-coil region" evidence="1">
    <location>
        <begin position="598"/>
        <end position="693"/>
    </location>
</feature>
<feature type="coiled-coil region" evidence="1">
    <location>
        <begin position="722"/>
        <end position="787"/>
    </location>
</feature>
<feature type="coiled-coil region" evidence="1">
    <location>
        <begin position="1012"/>
        <end position="1159"/>
    </location>
</feature>
<evidence type="ECO:0000256" key="1">
    <source>
        <dbReference type="SAM" id="Coils"/>
    </source>
</evidence>
<dbReference type="Proteomes" id="UP000694844">
    <property type="component" value="Chromosome 6"/>
</dbReference>
<feature type="coiled-coil region" evidence="1">
    <location>
        <begin position="1690"/>
        <end position="1773"/>
    </location>
</feature>
<dbReference type="OrthoDB" id="6161639at2759"/>
<feature type="coiled-coil region" evidence="1">
    <location>
        <begin position="1899"/>
        <end position="2087"/>
    </location>
</feature>
<reference evidence="4" key="1">
    <citation type="submission" date="2025-08" db="UniProtKB">
        <authorList>
            <consortium name="RefSeq"/>
        </authorList>
    </citation>
    <scope>IDENTIFICATION</scope>
    <source>
        <tissue evidence="4">Whole sample</tissue>
    </source>
</reference>
<feature type="coiled-coil region" evidence="1">
    <location>
        <begin position="241"/>
        <end position="275"/>
    </location>
</feature>
<feature type="coiled-coil region" evidence="1">
    <location>
        <begin position="1350"/>
        <end position="1426"/>
    </location>
</feature>